<reference evidence="5" key="1">
    <citation type="submission" date="2015-05" db="EMBL/GenBank/DDBJ databases">
        <authorList>
            <person name="Rovetto F."/>
            <person name="Cocolin L."/>
            <person name="Illeghems K."/>
            <person name="Van Nieuwerburgh F."/>
            <person name="Houf K."/>
        </authorList>
    </citation>
    <scope>NUCLEOTIDE SEQUENCE [LARGE SCALE GENOMIC DNA]</scope>
    <source>
        <strain evidence="5">DU22</strain>
    </source>
</reference>
<accession>A0A1C0B7H8</accession>
<dbReference type="CDD" id="cd16393">
    <property type="entry name" value="SPO0J_N"/>
    <property type="match status" value="1"/>
</dbReference>
<dbReference type="AlphaFoldDB" id="A0A1C0B7H8"/>
<proteinExistence type="inferred from homology"/>
<dbReference type="EMBL" id="LCUJ01000002">
    <property type="protein sequence ID" value="OCL99556.1"/>
    <property type="molecule type" value="Genomic_DNA"/>
</dbReference>
<dbReference type="NCBIfam" id="TIGR00180">
    <property type="entry name" value="parB_part"/>
    <property type="match status" value="1"/>
</dbReference>
<dbReference type="InterPro" id="IPR003115">
    <property type="entry name" value="ParB_N"/>
</dbReference>
<dbReference type="SMART" id="SM00470">
    <property type="entry name" value="ParB"/>
    <property type="match status" value="1"/>
</dbReference>
<protein>
    <submittedName>
        <fullName evidence="4">Chromosome-partitioning protein Spo0J</fullName>
    </submittedName>
</protein>
<dbReference type="OrthoDB" id="9802051at2"/>
<dbReference type="InterPro" id="IPR004437">
    <property type="entry name" value="ParB/RepB/Spo0J"/>
</dbReference>
<dbReference type="GO" id="GO:0003677">
    <property type="term" value="F:DNA binding"/>
    <property type="evidence" value="ECO:0007669"/>
    <property type="project" value="InterPro"/>
</dbReference>
<dbReference type="Proteomes" id="UP000093281">
    <property type="component" value="Unassembled WGS sequence"/>
</dbReference>
<keyword evidence="2" id="KW-0159">Chromosome partition</keyword>
<dbReference type="Gene3D" id="1.10.10.2830">
    <property type="match status" value="1"/>
</dbReference>
<dbReference type="Pfam" id="PF02195">
    <property type="entry name" value="ParB_N"/>
    <property type="match status" value="1"/>
</dbReference>
<dbReference type="GO" id="GO:0005694">
    <property type="term" value="C:chromosome"/>
    <property type="evidence" value="ECO:0007669"/>
    <property type="project" value="TreeGrafter"/>
</dbReference>
<evidence type="ECO:0000313" key="4">
    <source>
        <dbReference type="EMBL" id="OCL99556.1"/>
    </source>
</evidence>
<feature type="domain" description="ParB-like N-terminal" evidence="3">
    <location>
        <begin position="23"/>
        <end position="110"/>
    </location>
</feature>
<sequence length="273" mass="31718">MNLSKIASVTACKTRTTGISPFSELEISKVYPNPNQPRKSFVDIEELASTIKEHGLLQPITVVKKDDGYMIISGERRYKAHLHNEAKTIKAYILDTTDEKVEELTLIENIQRNDLTDFETAKHIVKLWETGRYEKKSDLAKKLGKSDSYISKAFSSLKLDDDILEDIEKNKKNISVSVMDEISRVKDKTVQKEVYKKYSDGEITRDEIKDFKDENFPREKSFEKIVDYGTVDDFEYSLKFDYIEANFYFTRPKNGLTPTFKKDKKYKITIEEV</sequence>
<evidence type="ECO:0000256" key="2">
    <source>
        <dbReference type="ARBA" id="ARBA00022829"/>
    </source>
</evidence>
<comment type="caution">
    <text evidence="4">The sequence shown here is derived from an EMBL/GenBank/DDBJ whole genome shotgun (WGS) entry which is preliminary data.</text>
</comment>
<evidence type="ECO:0000259" key="3">
    <source>
        <dbReference type="SMART" id="SM00470"/>
    </source>
</evidence>
<dbReference type="PANTHER" id="PTHR33375">
    <property type="entry name" value="CHROMOSOME-PARTITIONING PROTEIN PARB-RELATED"/>
    <property type="match status" value="1"/>
</dbReference>
<name>A0A1C0B7H8_9BACT</name>
<dbReference type="InterPro" id="IPR041468">
    <property type="entry name" value="HTH_ParB/Spo0J"/>
</dbReference>
<dbReference type="Gene3D" id="3.90.1530.30">
    <property type="match status" value="1"/>
</dbReference>
<comment type="similarity">
    <text evidence="1">Belongs to the ParB family.</text>
</comment>
<dbReference type="Pfam" id="PF17762">
    <property type="entry name" value="HTH_ParB"/>
    <property type="match status" value="1"/>
</dbReference>
<dbReference type="GO" id="GO:0045881">
    <property type="term" value="P:positive regulation of sporulation resulting in formation of a cellular spore"/>
    <property type="evidence" value="ECO:0007669"/>
    <property type="project" value="TreeGrafter"/>
</dbReference>
<dbReference type="PATRIC" id="fig|544718.51.peg.585"/>
<dbReference type="GO" id="GO:0007059">
    <property type="term" value="P:chromosome segregation"/>
    <property type="evidence" value="ECO:0007669"/>
    <property type="project" value="UniProtKB-KW"/>
</dbReference>
<dbReference type="InterPro" id="IPR050336">
    <property type="entry name" value="Chromosome_partition/occlusion"/>
</dbReference>
<dbReference type="InterPro" id="IPR036086">
    <property type="entry name" value="ParB/Sulfiredoxin_sf"/>
</dbReference>
<dbReference type="PANTHER" id="PTHR33375:SF1">
    <property type="entry name" value="CHROMOSOME-PARTITIONING PROTEIN PARB-RELATED"/>
    <property type="match status" value="1"/>
</dbReference>
<organism evidence="4 5">
    <name type="scientific">Aliarcobacter thereius</name>
    <dbReference type="NCBI Taxonomy" id="544718"/>
    <lineage>
        <taxon>Bacteria</taxon>
        <taxon>Pseudomonadati</taxon>
        <taxon>Campylobacterota</taxon>
        <taxon>Epsilonproteobacteria</taxon>
        <taxon>Campylobacterales</taxon>
        <taxon>Arcobacteraceae</taxon>
        <taxon>Aliarcobacter</taxon>
    </lineage>
</organism>
<evidence type="ECO:0000256" key="1">
    <source>
        <dbReference type="ARBA" id="ARBA00006295"/>
    </source>
</evidence>
<gene>
    <name evidence="4" type="primary">spo0C_1</name>
    <name evidence="4" type="ORF">AAX29_00597</name>
</gene>
<evidence type="ECO:0000313" key="5">
    <source>
        <dbReference type="Proteomes" id="UP000093281"/>
    </source>
</evidence>
<dbReference type="SUPFAM" id="SSF110849">
    <property type="entry name" value="ParB/Sulfiredoxin"/>
    <property type="match status" value="1"/>
</dbReference>
<dbReference type="RefSeq" id="WP_066185514.1">
    <property type="nucleotide sequence ID" value="NZ_LCUJ01000002.1"/>
</dbReference>